<dbReference type="AlphaFoldDB" id="A0ABC8JZJ3"/>
<name>A0ABC8JZJ3_ERUVS</name>
<protein>
    <submittedName>
        <fullName evidence="1">Uncharacterized protein</fullName>
    </submittedName>
</protein>
<dbReference type="EMBL" id="CAKOAT010162377">
    <property type="protein sequence ID" value="CAH8349085.1"/>
    <property type="molecule type" value="Genomic_DNA"/>
</dbReference>
<gene>
    <name evidence="1" type="ORF">ERUC_LOCUS17566</name>
</gene>
<reference evidence="1 2" key="1">
    <citation type="submission" date="2022-03" db="EMBL/GenBank/DDBJ databases">
        <authorList>
            <person name="Macdonald S."/>
            <person name="Ahmed S."/>
            <person name="Newling K."/>
        </authorList>
    </citation>
    <scope>NUCLEOTIDE SEQUENCE [LARGE SCALE GENOMIC DNA]</scope>
</reference>
<accession>A0ABC8JZJ3</accession>
<comment type="caution">
    <text evidence="1">The sequence shown here is derived from an EMBL/GenBank/DDBJ whole genome shotgun (WGS) entry which is preliminary data.</text>
</comment>
<organism evidence="1 2">
    <name type="scientific">Eruca vesicaria subsp. sativa</name>
    <name type="common">Garden rocket</name>
    <name type="synonym">Eruca sativa</name>
    <dbReference type="NCBI Taxonomy" id="29727"/>
    <lineage>
        <taxon>Eukaryota</taxon>
        <taxon>Viridiplantae</taxon>
        <taxon>Streptophyta</taxon>
        <taxon>Embryophyta</taxon>
        <taxon>Tracheophyta</taxon>
        <taxon>Spermatophyta</taxon>
        <taxon>Magnoliopsida</taxon>
        <taxon>eudicotyledons</taxon>
        <taxon>Gunneridae</taxon>
        <taxon>Pentapetalae</taxon>
        <taxon>rosids</taxon>
        <taxon>malvids</taxon>
        <taxon>Brassicales</taxon>
        <taxon>Brassicaceae</taxon>
        <taxon>Brassiceae</taxon>
        <taxon>Eruca</taxon>
    </lineage>
</organism>
<evidence type="ECO:0000313" key="2">
    <source>
        <dbReference type="Proteomes" id="UP001642260"/>
    </source>
</evidence>
<dbReference type="Proteomes" id="UP001642260">
    <property type="component" value="Unassembled WGS sequence"/>
</dbReference>
<sequence>MAIIKIDINIYVTLSLLDSQAVFFHKKLEGKDPRVVLASSINPKIVGGIFMSGIKEHKTYTITY</sequence>
<proteinExistence type="predicted"/>
<evidence type="ECO:0000313" key="1">
    <source>
        <dbReference type="EMBL" id="CAH8349085.1"/>
    </source>
</evidence>
<keyword evidence="2" id="KW-1185">Reference proteome</keyword>